<feature type="transmembrane region" description="Helical" evidence="1">
    <location>
        <begin position="231"/>
        <end position="251"/>
    </location>
</feature>
<feature type="transmembrane region" description="Helical" evidence="1">
    <location>
        <begin position="108"/>
        <end position="129"/>
    </location>
</feature>
<keyword evidence="1" id="KW-0472">Membrane</keyword>
<gene>
    <name evidence="2" type="ORF">KIPB_005837</name>
</gene>
<keyword evidence="1" id="KW-0812">Transmembrane</keyword>
<accession>A0A9K3CWM4</accession>
<keyword evidence="3" id="KW-1185">Reference proteome</keyword>
<evidence type="ECO:0000256" key="1">
    <source>
        <dbReference type="SAM" id="Phobius"/>
    </source>
</evidence>
<feature type="transmembrane region" description="Helical" evidence="1">
    <location>
        <begin position="200"/>
        <end position="219"/>
    </location>
</feature>
<evidence type="ECO:0000313" key="3">
    <source>
        <dbReference type="Proteomes" id="UP000265618"/>
    </source>
</evidence>
<name>A0A9K3CWM4_9EUKA</name>
<feature type="transmembrane region" description="Helical" evidence="1">
    <location>
        <begin position="81"/>
        <end position="102"/>
    </location>
</feature>
<proteinExistence type="predicted"/>
<keyword evidence="1" id="KW-1133">Transmembrane helix</keyword>
<dbReference type="AlphaFoldDB" id="A0A9K3CWM4"/>
<comment type="caution">
    <text evidence="2">The sequence shown here is derived from an EMBL/GenBank/DDBJ whole genome shotgun (WGS) entry which is preliminary data.</text>
</comment>
<evidence type="ECO:0000313" key="2">
    <source>
        <dbReference type="EMBL" id="GIQ84362.1"/>
    </source>
</evidence>
<dbReference type="EMBL" id="BDIP01001419">
    <property type="protein sequence ID" value="GIQ84362.1"/>
    <property type="molecule type" value="Genomic_DNA"/>
</dbReference>
<organism evidence="2 3">
    <name type="scientific">Kipferlia bialata</name>
    <dbReference type="NCBI Taxonomy" id="797122"/>
    <lineage>
        <taxon>Eukaryota</taxon>
        <taxon>Metamonada</taxon>
        <taxon>Carpediemonas-like organisms</taxon>
        <taxon>Kipferlia</taxon>
    </lineage>
</organism>
<reference evidence="2 3" key="1">
    <citation type="journal article" date="2018" name="PLoS ONE">
        <title>The draft genome of Kipferlia bialata reveals reductive genome evolution in fornicate parasites.</title>
        <authorList>
            <person name="Tanifuji G."/>
            <person name="Takabayashi S."/>
            <person name="Kume K."/>
            <person name="Takagi M."/>
            <person name="Nakayama T."/>
            <person name="Kamikawa R."/>
            <person name="Inagaki Y."/>
            <person name="Hashimoto T."/>
        </authorList>
    </citation>
    <scope>NUCLEOTIDE SEQUENCE [LARGE SCALE GENOMIC DNA]</scope>
    <source>
        <strain evidence="2">NY0173</strain>
    </source>
</reference>
<feature type="transmembrane region" description="Helical" evidence="1">
    <location>
        <begin position="47"/>
        <end position="69"/>
    </location>
</feature>
<sequence length="330" mass="36386">MVSLLNFYVVTFFRACKVATEASAALGHGTRTTAFGHPCHDNLSQTFSLVEVLSVNIVITASIWGFIGIGRQVYGYTWMDYLCYMCLALVALYMFILSPALHGDNMSVALHITLALMVLSGLCFTPVYLNKLFTKTPLAELFPSLYAYLLQPIVNRAGDTVRMPTWPGGYALALALALIGILFVAFLWAPTHNARTSLMFTAKIGLPMCLSVLLMIFGYNEAKRDTWWPEGVYVFDLSTSSIGGHVSMYVFYGLLFGQYHLPILPLAVVTFLFGLVASVLWAQPKNRSILLFGVIHGINGALIAELTDIPFSAGPWAIDMGYYDPLFTPE</sequence>
<protein>
    <submittedName>
        <fullName evidence="2">Uncharacterized protein</fullName>
    </submittedName>
</protein>
<feature type="transmembrane region" description="Helical" evidence="1">
    <location>
        <begin position="170"/>
        <end position="188"/>
    </location>
</feature>
<feature type="transmembrane region" description="Helical" evidence="1">
    <location>
        <begin position="263"/>
        <end position="282"/>
    </location>
</feature>
<dbReference type="Proteomes" id="UP000265618">
    <property type="component" value="Unassembled WGS sequence"/>
</dbReference>